<evidence type="ECO:0000313" key="3">
    <source>
        <dbReference type="Proteomes" id="UP001151582"/>
    </source>
</evidence>
<dbReference type="InterPro" id="IPR029045">
    <property type="entry name" value="ClpP/crotonase-like_dom_sf"/>
</dbReference>
<dbReference type="Pfam" id="PF00378">
    <property type="entry name" value="ECH_1"/>
    <property type="match status" value="1"/>
</dbReference>
<dbReference type="GO" id="GO:0051750">
    <property type="term" value="F:delta(3,5)-delta(2,4)-dienoyl-CoA isomerase activity"/>
    <property type="evidence" value="ECO:0007669"/>
    <property type="project" value="TreeGrafter"/>
</dbReference>
<sequence>MPAEYRVDQPFDRIKARMTSDHVLHIQLNRPAHQNALCPRMWTELAQCFRAVQTNPDVRSVLLSGEGVGFCSGLDLTQTSFHAAPKGLIPSRKAYRLRTLIREIQAAVNQIQSCHKPVVAAIHGYCIGGGIDLAAACDVRYCTDSAVFGIKDAALGVVADIGTLQRLQKVVQGDSWVREICLTGRTFSADEAIRQGFVSSVYSSQQTMLEFALCTANSIAAQSPITVLGTK</sequence>
<dbReference type="GO" id="GO:0005739">
    <property type="term" value="C:mitochondrion"/>
    <property type="evidence" value="ECO:0007669"/>
    <property type="project" value="TreeGrafter"/>
</dbReference>
<comment type="caution">
    <text evidence="2">The sequence shown here is derived from an EMBL/GenBank/DDBJ whole genome shotgun (WGS) entry which is preliminary data.</text>
</comment>
<dbReference type="PANTHER" id="PTHR43149">
    <property type="entry name" value="ENOYL-COA HYDRATASE"/>
    <property type="match status" value="1"/>
</dbReference>
<reference evidence="2" key="1">
    <citation type="submission" date="2022-07" db="EMBL/GenBank/DDBJ databases">
        <title>Phylogenomic reconstructions and comparative analyses of Kickxellomycotina fungi.</title>
        <authorList>
            <person name="Reynolds N.K."/>
            <person name="Stajich J.E."/>
            <person name="Barry K."/>
            <person name="Grigoriev I.V."/>
            <person name="Crous P."/>
            <person name="Smith M.E."/>
        </authorList>
    </citation>
    <scope>NUCLEOTIDE SEQUENCE</scope>
    <source>
        <strain evidence="2">RSA 567</strain>
    </source>
</reference>
<dbReference type="PANTHER" id="PTHR43149:SF1">
    <property type="entry name" value="DELTA(3,5)-DELTA(2,4)-DIENOYL-COA ISOMERASE, MITOCHONDRIAL"/>
    <property type="match status" value="1"/>
</dbReference>
<organism evidence="2 3">
    <name type="scientific">Dimargaris verticillata</name>
    <dbReference type="NCBI Taxonomy" id="2761393"/>
    <lineage>
        <taxon>Eukaryota</taxon>
        <taxon>Fungi</taxon>
        <taxon>Fungi incertae sedis</taxon>
        <taxon>Zoopagomycota</taxon>
        <taxon>Kickxellomycotina</taxon>
        <taxon>Dimargaritomycetes</taxon>
        <taxon>Dimargaritales</taxon>
        <taxon>Dimargaritaceae</taxon>
        <taxon>Dimargaris</taxon>
    </lineage>
</organism>
<dbReference type="InterPro" id="IPR045002">
    <property type="entry name" value="Ech1-like"/>
</dbReference>
<dbReference type="InterPro" id="IPR001753">
    <property type="entry name" value="Enoyl-CoA_hydra/iso"/>
</dbReference>
<dbReference type="AlphaFoldDB" id="A0A9W8B4G2"/>
<proteinExistence type="inferred from homology"/>
<evidence type="ECO:0000313" key="2">
    <source>
        <dbReference type="EMBL" id="KAJ1983184.1"/>
    </source>
</evidence>
<dbReference type="FunFam" id="3.90.226.10:FF:000024">
    <property type="entry name" value="Delta3,5-delta2,4-dienoyl-CoA isomerase"/>
    <property type="match status" value="1"/>
</dbReference>
<keyword evidence="3" id="KW-1185">Reference proteome</keyword>
<dbReference type="CDD" id="cd06558">
    <property type="entry name" value="crotonase-like"/>
    <property type="match status" value="1"/>
</dbReference>
<protein>
    <submittedName>
        <fullName evidence="2">Enoyl CoA hydratase</fullName>
    </submittedName>
</protein>
<dbReference type="Gene3D" id="3.90.226.10">
    <property type="entry name" value="2-enoyl-CoA Hydratase, Chain A, domain 1"/>
    <property type="match status" value="1"/>
</dbReference>
<dbReference type="SUPFAM" id="SSF52096">
    <property type="entry name" value="ClpP/crotonase"/>
    <property type="match status" value="1"/>
</dbReference>
<dbReference type="Proteomes" id="UP001151582">
    <property type="component" value="Unassembled WGS sequence"/>
</dbReference>
<dbReference type="OrthoDB" id="14970at2759"/>
<comment type="similarity">
    <text evidence="1">Belongs to the enoyl-CoA hydratase/isomerase family.</text>
</comment>
<evidence type="ECO:0000256" key="1">
    <source>
        <dbReference type="ARBA" id="ARBA00005254"/>
    </source>
</evidence>
<name>A0A9W8B4G2_9FUNG</name>
<gene>
    <name evidence="2" type="primary">ECH1</name>
    <name evidence="2" type="ORF">H4R34_001429</name>
</gene>
<dbReference type="EMBL" id="JANBQB010000066">
    <property type="protein sequence ID" value="KAJ1983184.1"/>
    <property type="molecule type" value="Genomic_DNA"/>
</dbReference>
<accession>A0A9W8B4G2</accession>